<dbReference type="InterPro" id="IPR036691">
    <property type="entry name" value="Endo/exonu/phosph_ase_sf"/>
</dbReference>
<dbReference type="PANTHER" id="PTHR33273">
    <property type="entry name" value="DOMAIN-CONTAINING PROTEIN, PUTATIVE-RELATED"/>
    <property type="match status" value="1"/>
</dbReference>
<dbReference type="Gene3D" id="3.60.10.10">
    <property type="entry name" value="Endonuclease/exonuclease/phosphatase"/>
    <property type="match status" value="1"/>
</dbReference>
<gene>
    <name evidence="2" type="ORF">J437_LFUL006402</name>
</gene>
<evidence type="ECO:0000313" key="3">
    <source>
        <dbReference type="Proteomes" id="UP000792457"/>
    </source>
</evidence>
<dbReference type="AlphaFoldDB" id="A0A8K0K2F5"/>
<evidence type="ECO:0000313" key="2">
    <source>
        <dbReference type="EMBL" id="KAG8226095.1"/>
    </source>
</evidence>
<protein>
    <recommendedName>
        <fullName evidence="1">Endonuclease/exonuclease/phosphatase domain-containing protein</fullName>
    </recommendedName>
</protein>
<dbReference type="SUPFAM" id="SSF56219">
    <property type="entry name" value="DNase I-like"/>
    <property type="match status" value="1"/>
</dbReference>
<sequence>MTLNIALISETHLTNKADFIIPGFDIFRNDSELKYRGTAVVAAKYLQAKAIKLPKFDSLNASGIVIKSLNEPMNFISVYYPHDNKFATADFNKIKKDFSNTFTIFGGDFNAKSPKWGSKKENFRGKKLANFLGVNKFTIHASEIPTHHVSGLPHWSDSIDFFFSTFLTSRLIVLTKNELASDHLPLLLYLPLDILNSQDKNPRIVNFSRFSAILSNLFSNFKFCDNIANAKQIDEAVEEFTRLVGLAFMRGSVAKKRAPPEHVRLPNEILHLINERNKARKICQKNRTDANYDRYKILRSLVQKETKKFKIKRINKVINANKCNQDPKEVWRTVAKISGKKNSDNNNNLIIDNMLINNDRGKSAISVWQSRNFGHCGGG</sequence>
<dbReference type="GO" id="GO:0003824">
    <property type="term" value="F:catalytic activity"/>
    <property type="evidence" value="ECO:0007669"/>
    <property type="project" value="InterPro"/>
</dbReference>
<organism evidence="2 3">
    <name type="scientific">Ladona fulva</name>
    <name type="common">Scarce chaser dragonfly</name>
    <name type="synonym">Libellula fulva</name>
    <dbReference type="NCBI Taxonomy" id="123851"/>
    <lineage>
        <taxon>Eukaryota</taxon>
        <taxon>Metazoa</taxon>
        <taxon>Ecdysozoa</taxon>
        <taxon>Arthropoda</taxon>
        <taxon>Hexapoda</taxon>
        <taxon>Insecta</taxon>
        <taxon>Pterygota</taxon>
        <taxon>Palaeoptera</taxon>
        <taxon>Odonata</taxon>
        <taxon>Epiprocta</taxon>
        <taxon>Anisoptera</taxon>
        <taxon>Libelluloidea</taxon>
        <taxon>Libellulidae</taxon>
        <taxon>Ladona</taxon>
    </lineage>
</organism>
<comment type="caution">
    <text evidence="2">The sequence shown here is derived from an EMBL/GenBank/DDBJ whole genome shotgun (WGS) entry which is preliminary data.</text>
</comment>
<dbReference type="OrthoDB" id="6629236at2759"/>
<reference evidence="2" key="2">
    <citation type="submission" date="2017-10" db="EMBL/GenBank/DDBJ databases">
        <title>Ladona fulva Genome sequencing and assembly.</title>
        <authorList>
            <person name="Murali S."/>
            <person name="Richards S."/>
            <person name="Bandaranaike D."/>
            <person name="Bellair M."/>
            <person name="Blankenburg K."/>
            <person name="Chao H."/>
            <person name="Dinh H."/>
            <person name="Doddapaneni H."/>
            <person name="Dugan-Rocha S."/>
            <person name="Elkadiri S."/>
            <person name="Gnanaolivu R."/>
            <person name="Hernandez B."/>
            <person name="Skinner E."/>
            <person name="Javaid M."/>
            <person name="Lee S."/>
            <person name="Li M."/>
            <person name="Ming W."/>
            <person name="Munidasa M."/>
            <person name="Muniz J."/>
            <person name="Nguyen L."/>
            <person name="Hughes D."/>
            <person name="Osuji N."/>
            <person name="Pu L.-L."/>
            <person name="Puazo M."/>
            <person name="Qu C."/>
            <person name="Quiroz J."/>
            <person name="Raj R."/>
            <person name="Weissenberger G."/>
            <person name="Xin Y."/>
            <person name="Zou X."/>
            <person name="Han Y."/>
            <person name="Worley K."/>
            <person name="Muzny D."/>
            <person name="Gibbs R."/>
        </authorList>
    </citation>
    <scope>NUCLEOTIDE SEQUENCE</scope>
    <source>
        <strain evidence="2">Sampled in the wild</strain>
    </source>
</reference>
<name>A0A8K0K2F5_LADFU</name>
<accession>A0A8K0K2F5</accession>
<evidence type="ECO:0000259" key="1">
    <source>
        <dbReference type="Pfam" id="PF14529"/>
    </source>
</evidence>
<feature type="domain" description="Endonuclease/exonuclease/phosphatase" evidence="1">
    <location>
        <begin position="73"/>
        <end position="186"/>
    </location>
</feature>
<feature type="non-terminal residue" evidence="2">
    <location>
        <position position="379"/>
    </location>
</feature>
<dbReference type="PANTHER" id="PTHR33273:SF4">
    <property type="entry name" value="ENDONUCLEASE_EXONUCLEASE_PHOSPHATASE DOMAIN-CONTAINING PROTEIN"/>
    <property type="match status" value="1"/>
</dbReference>
<dbReference type="Pfam" id="PF14529">
    <property type="entry name" value="Exo_endo_phos_2"/>
    <property type="match status" value="1"/>
</dbReference>
<dbReference type="Proteomes" id="UP000792457">
    <property type="component" value="Unassembled WGS sequence"/>
</dbReference>
<proteinExistence type="predicted"/>
<keyword evidence="3" id="KW-1185">Reference proteome</keyword>
<dbReference type="EMBL" id="KZ308266">
    <property type="protein sequence ID" value="KAG8226095.1"/>
    <property type="molecule type" value="Genomic_DNA"/>
</dbReference>
<dbReference type="InterPro" id="IPR005135">
    <property type="entry name" value="Endo/exonuclease/phosphatase"/>
</dbReference>
<reference evidence="2" key="1">
    <citation type="submission" date="2013-04" db="EMBL/GenBank/DDBJ databases">
        <authorList>
            <person name="Qu J."/>
            <person name="Murali S.C."/>
            <person name="Bandaranaike D."/>
            <person name="Bellair M."/>
            <person name="Blankenburg K."/>
            <person name="Chao H."/>
            <person name="Dinh H."/>
            <person name="Doddapaneni H."/>
            <person name="Downs B."/>
            <person name="Dugan-Rocha S."/>
            <person name="Elkadiri S."/>
            <person name="Gnanaolivu R.D."/>
            <person name="Hernandez B."/>
            <person name="Javaid M."/>
            <person name="Jayaseelan J.C."/>
            <person name="Lee S."/>
            <person name="Li M."/>
            <person name="Ming W."/>
            <person name="Munidasa M."/>
            <person name="Muniz J."/>
            <person name="Nguyen L."/>
            <person name="Ongeri F."/>
            <person name="Osuji N."/>
            <person name="Pu L.-L."/>
            <person name="Puazo M."/>
            <person name="Qu C."/>
            <person name="Quiroz J."/>
            <person name="Raj R."/>
            <person name="Weissenberger G."/>
            <person name="Xin Y."/>
            <person name="Zou X."/>
            <person name="Han Y."/>
            <person name="Richards S."/>
            <person name="Worley K."/>
            <person name="Muzny D."/>
            <person name="Gibbs R."/>
        </authorList>
    </citation>
    <scope>NUCLEOTIDE SEQUENCE</scope>
    <source>
        <strain evidence="2">Sampled in the wild</strain>
    </source>
</reference>